<evidence type="ECO:0000256" key="3">
    <source>
        <dbReference type="ARBA" id="ARBA00023270"/>
    </source>
</evidence>
<dbReference type="GO" id="GO:0004139">
    <property type="term" value="F:deoxyribose-phosphate aldolase activity"/>
    <property type="evidence" value="ECO:0007669"/>
    <property type="project" value="UniProtKB-EC"/>
</dbReference>
<gene>
    <name evidence="6" type="ORF">QE152_g26630</name>
</gene>
<comment type="catalytic activity">
    <reaction evidence="5">
        <text>2-deoxy-D-ribose 5-phosphate = D-glyceraldehyde 3-phosphate + acetaldehyde</text>
        <dbReference type="Rhea" id="RHEA:12821"/>
        <dbReference type="ChEBI" id="CHEBI:15343"/>
        <dbReference type="ChEBI" id="CHEBI:59776"/>
        <dbReference type="ChEBI" id="CHEBI:62877"/>
        <dbReference type="EC" id="4.1.2.4"/>
    </reaction>
</comment>
<organism evidence="6 7">
    <name type="scientific">Popillia japonica</name>
    <name type="common">Japanese beetle</name>
    <dbReference type="NCBI Taxonomy" id="7064"/>
    <lineage>
        <taxon>Eukaryota</taxon>
        <taxon>Metazoa</taxon>
        <taxon>Ecdysozoa</taxon>
        <taxon>Arthropoda</taxon>
        <taxon>Hexapoda</taxon>
        <taxon>Insecta</taxon>
        <taxon>Pterygota</taxon>
        <taxon>Neoptera</taxon>
        <taxon>Endopterygota</taxon>
        <taxon>Coleoptera</taxon>
        <taxon>Polyphaga</taxon>
        <taxon>Scarabaeiformia</taxon>
        <taxon>Scarabaeidae</taxon>
        <taxon>Rutelinae</taxon>
        <taxon>Popillia</taxon>
    </lineage>
</organism>
<evidence type="ECO:0000256" key="5">
    <source>
        <dbReference type="ARBA" id="ARBA00048791"/>
    </source>
</evidence>
<dbReference type="Proteomes" id="UP001458880">
    <property type="component" value="Unassembled WGS sequence"/>
</dbReference>
<dbReference type="GO" id="GO:0005737">
    <property type="term" value="C:cytoplasm"/>
    <property type="evidence" value="ECO:0007669"/>
    <property type="project" value="InterPro"/>
</dbReference>
<evidence type="ECO:0000313" key="6">
    <source>
        <dbReference type="EMBL" id="KAK9709402.1"/>
    </source>
</evidence>
<evidence type="ECO:0000256" key="4">
    <source>
        <dbReference type="ARBA" id="ARBA00032755"/>
    </source>
</evidence>
<name>A0AAW1JW93_POPJA</name>
<protein>
    <recommendedName>
        <fullName evidence="1">deoxyribose-phosphate aldolase</fullName>
        <ecNumber evidence="1">4.1.2.4</ecNumber>
    </recommendedName>
    <alternativeName>
        <fullName evidence="4">2-deoxy-D-ribose 5-phosphate aldolase</fullName>
    </alternativeName>
</protein>
<dbReference type="Gene3D" id="3.20.20.70">
    <property type="entry name" value="Aldolase class I"/>
    <property type="match status" value="1"/>
</dbReference>
<evidence type="ECO:0000256" key="2">
    <source>
        <dbReference type="ARBA" id="ARBA00023239"/>
    </source>
</evidence>
<evidence type="ECO:0000313" key="7">
    <source>
        <dbReference type="Proteomes" id="UP001458880"/>
    </source>
</evidence>
<accession>A0AAW1JW93</accession>
<reference evidence="6 7" key="1">
    <citation type="journal article" date="2024" name="BMC Genomics">
        <title>De novo assembly and annotation of Popillia japonica's genome with initial clues to its potential as an invasive pest.</title>
        <authorList>
            <person name="Cucini C."/>
            <person name="Boschi S."/>
            <person name="Funari R."/>
            <person name="Cardaioli E."/>
            <person name="Iannotti N."/>
            <person name="Marturano G."/>
            <person name="Paoli F."/>
            <person name="Bruttini M."/>
            <person name="Carapelli A."/>
            <person name="Frati F."/>
            <person name="Nardi F."/>
        </authorList>
    </citation>
    <scope>NUCLEOTIDE SEQUENCE [LARGE SCALE GENOMIC DNA]</scope>
    <source>
        <strain evidence="6">DMR45628</strain>
    </source>
</reference>
<keyword evidence="7" id="KW-1185">Reference proteome</keyword>
<dbReference type="AlphaFoldDB" id="A0AAW1JW93"/>
<dbReference type="PANTHER" id="PTHR10889:SF3">
    <property type="entry name" value="DEOXYRIBOSE-PHOSPHATE ALDOLASE"/>
    <property type="match status" value="1"/>
</dbReference>
<keyword evidence="2" id="KW-0456">Lyase</keyword>
<evidence type="ECO:0000256" key="1">
    <source>
        <dbReference type="ARBA" id="ARBA00012515"/>
    </source>
</evidence>
<proteinExistence type="predicted"/>
<dbReference type="InterPro" id="IPR013785">
    <property type="entry name" value="Aldolase_TIM"/>
</dbReference>
<sequence length="83" mass="9338">MCRAIADYYKKTNFKVGLKPAGGIKTSNDAINWLVMIKEILGDAWLTPELFRIGASGLLSDLEHRLYQIVTEKIGEPYEFSMG</sequence>
<dbReference type="InterPro" id="IPR011343">
    <property type="entry name" value="DeoC"/>
</dbReference>
<dbReference type="EMBL" id="JASPKY010000310">
    <property type="protein sequence ID" value="KAK9709402.1"/>
    <property type="molecule type" value="Genomic_DNA"/>
</dbReference>
<keyword evidence="3" id="KW-0704">Schiff base</keyword>
<comment type="caution">
    <text evidence="6">The sequence shown here is derived from an EMBL/GenBank/DDBJ whole genome shotgun (WGS) entry which is preliminary data.</text>
</comment>
<dbReference type="SUPFAM" id="SSF51569">
    <property type="entry name" value="Aldolase"/>
    <property type="match status" value="1"/>
</dbReference>
<dbReference type="GO" id="GO:0009264">
    <property type="term" value="P:deoxyribonucleotide catabolic process"/>
    <property type="evidence" value="ECO:0007669"/>
    <property type="project" value="InterPro"/>
</dbReference>
<dbReference type="GO" id="GO:0016052">
    <property type="term" value="P:carbohydrate catabolic process"/>
    <property type="evidence" value="ECO:0007669"/>
    <property type="project" value="TreeGrafter"/>
</dbReference>
<dbReference type="EC" id="4.1.2.4" evidence="1"/>
<dbReference type="PANTHER" id="PTHR10889">
    <property type="entry name" value="DEOXYRIBOSE-PHOSPHATE ALDOLASE"/>
    <property type="match status" value="1"/>
</dbReference>